<feature type="region of interest" description="Disordered" evidence="1">
    <location>
        <begin position="47"/>
        <end position="69"/>
    </location>
</feature>
<evidence type="ECO:0000313" key="3">
    <source>
        <dbReference type="Proteomes" id="UP000198318"/>
    </source>
</evidence>
<accession>A0A239MRG8</accession>
<dbReference type="RefSeq" id="WP_089328911.1">
    <property type="nucleotide sequence ID" value="NZ_FZOR01000030.1"/>
</dbReference>
<keyword evidence="3" id="KW-1185">Reference proteome</keyword>
<dbReference type="OrthoDB" id="3483725at2"/>
<reference evidence="2 3" key="1">
    <citation type="submission" date="2017-06" db="EMBL/GenBank/DDBJ databases">
        <authorList>
            <person name="Kim H.J."/>
            <person name="Triplett B.A."/>
        </authorList>
    </citation>
    <scope>NUCLEOTIDE SEQUENCE [LARGE SCALE GENOMIC DNA]</scope>
    <source>
        <strain evidence="2 3">DSM 44715</strain>
    </source>
</reference>
<protein>
    <submittedName>
        <fullName evidence="2">Uncharacterized protein</fullName>
    </submittedName>
</protein>
<gene>
    <name evidence="2" type="ORF">SAMN05443665_103065</name>
</gene>
<sequence>MNTTTDDVERVKAELRNEFPGWSIIVTDRGRWWATRGPLVREELNEQASADADTPEGLAERIRAVTRQR</sequence>
<dbReference type="Proteomes" id="UP000198318">
    <property type="component" value="Unassembled WGS sequence"/>
</dbReference>
<organism evidence="2 3">
    <name type="scientific">Actinomadura meyerae</name>
    <dbReference type="NCBI Taxonomy" id="240840"/>
    <lineage>
        <taxon>Bacteria</taxon>
        <taxon>Bacillati</taxon>
        <taxon>Actinomycetota</taxon>
        <taxon>Actinomycetes</taxon>
        <taxon>Streptosporangiales</taxon>
        <taxon>Thermomonosporaceae</taxon>
        <taxon>Actinomadura</taxon>
    </lineage>
</organism>
<evidence type="ECO:0000256" key="1">
    <source>
        <dbReference type="SAM" id="MobiDB-lite"/>
    </source>
</evidence>
<proteinExistence type="predicted"/>
<dbReference type="AlphaFoldDB" id="A0A239MRG8"/>
<name>A0A239MRG8_9ACTN</name>
<dbReference type="EMBL" id="FZOR01000030">
    <property type="protein sequence ID" value="SNT44558.1"/>
    <property type="molecule type" value="Genomic_DNA"/>
</dbReference>
<evidence type="ECO:0000313" key="2">
    <source>
        <dbReference type="EMBL" id="SNT44558.1"/>
    </source>
</evidence>